<feature type="compositionally biased region" description="Basic residues" evidence="1">
    <location>
        <begin position="99"/>
        <end position="112"/>
    </location>
</feature>
<reference evidence="3" key="1">
    <citation type="submission" date="2021-04" db="EMBL/GenBank/DDBJ databases">
        <authorList>
            <person name="Tunstrom K."/>
        </authorList>
    </citation>
    <scope>NUCLEOTIDE SEQUENCE</scope>
</reference>
<evidence type="ECO:0000313" key="3">
    <source>
        <dbReference type="EMBL" id="CAG5033346.1"/>
    </source>
</evidence>
<dbReference type="CDD" id="cd01233">
    <property type="entry name" value="PH_KIFIA_KIFIB"/>
    <property type="match status" value="1"/>
</dbReference>
<evidence type="ECO:0000256" key="1">
    <source>
        <dbReference type="SAM" id="MobiDB-lite"/>
    </source>
</evidence>
<dbReference type="Proteomes" id="UP000691718">
    <property type="component" value="Unassembled WGS sequence"/>
</dbReference>
<protein>
    <submittedName>
        <fullName evidence="3">(apollo) hypothetical protein</fullName>
    </submittedName>
</protein>
<evidence type="ECO:0000313" key="4">
    <source>
        <dbReference type="Proteomes" id="UP000691718"/>
    </source>
</evidence>
<gene>
    <name evidence="3" type="ORF">PAPOLLO_LOCUS20078</name>
</gene>
<comment type="caution">
    <text evidence="3">The sequence shown here is derived from an EMBL/GenBank/DDBJ whole genome shotgun (WGS) entry which is preliminary data.</text>
</comment>
<dbReference type="PROSITE" id="PS50003">
    <property type="entry name" value="PH_DOMAIN"/>
    <property type="match status" value="1"/>
</dbReference>
<feature type="region of interest" description="Disordered" evidence="1">
    <location>
        <begin position="93"/>
        <end position="115"/>
    </location>
</feature>
<sequence>MANGICAQVVRRPYVFIYRDERDPIERAVINLANAHVEYSEDQEQMVRMPNTFSVVSKERGYLLQTLGDKEVHDWLYAINPLLAGQIRCADTGRDRRGAATRRPRARARARRSHEAPPWTLSSFIKRLAARERTANGH</sequence>
<proteinExistence type="predicted"/>
<evidence type="ECO:0000259" key="2">
    <source>
        <dbReference type="PROSITE" id="PS50003"/>
    </source>
</evidence>
<name>A0A8S3XNJ0_PARAO</name>
<dbReference type="InterPro" id="IPR001849">
    <property type="entry name" value="PH_domain"/>
</dbReference>
<feature type="domain" description="PH" evidence="2">
    <location>
        <begin position="1"/>
        <end position="84"/>
    </location>
</feature>
<accession>A0A8S3XNJ0</accession>
<dbReference type="EMBL" id="CAJQZP010001254">
    <property type="protein sequence ID" value="CAG5033346.1"/>
    <property type="molecule type" value="Genomic_DNA"/>
</dbReference>
<dbReference type="InterPro" id="IPR049780">
    <property type="entry name" value="PH_KIFIA_KIFIB"/>
</dbReference>
<organism evidence="3 4">
    <name type="scientific">Parnassius apollo</name>
    <name type="common">Apollo butterfly</name>
    <name type="synonym">Papilio apollo</name>
    <dbReference type="NCBI Taxonomy" id="110799"/>
    <lineage>
        <taxon>Eukaryota</taxon>
        <taxon>Metazoa</taxon>
        <taxon>Ecdysozoa</taxon>
        <taxon>Arthropoda</taxon>
        <taxon>Hexapoda</taxon>
        <taxon>Insecta</taxon>
        <taxon>Pterygota</taxon>
        <taxon>Neoptera</taxon>
        <taxon>Endopterygota</taxon>
        <taxon>Lepidoptera</taxon>
        <taxon>Glossata</taxon>
        <taxon>Ditrysia</taxon>
        <taxon>Papilionoidea</taxon>
        <taxon>Papilionidae</taxon>
        <taxon>Parnassiinae</taxon>
        <taxon>Parnassini</taxon>
        <taxon>Parnassius</taxon>
        <taxon>Parnassius</taxon>
    </lineage>
</organism>
<dbReference type="OrthoDB" id="3176171at2759"/>
<keyword evidence="4" id="KW-1185">Reference proteome</keyword>
<dbReference type="AlphaFoldDB" id="A0A8S3XNJ0"/>